<sequence>MDKKVVITDYNKFMERFVPPPGGVASPSQAQYAGVHLEEIPQKPESAMYPELMEKLNTPWLAPGFRFVDTSSKPDESSLLRVDGGMYPAADAPEQNKNTDWSTIEVFIECKTESTSGDPFDDTRSGGLPQGEERRKTFGQVLTYCYSIFKAQHRTHLFNVVVFGTNARISRLDRSGLVVTKKFNHKTEPEKLLEFFWRLARLSAEERGHDASAVPVVAGSREYRIMQSRAGNPRRQGKHKLQEHARLAFQQSLEGARWWKLKVDDESNPSAGPRYFLVGNPHFAASKAVIGRATRGFVAIDLKDPKGPFVYLKDAWRVAHEGIDKEGEILGYLNAEGVHNVPTMVCHGDVLPPPFQSTSSHEVWEEENPGVPTCPLKKHRHYRLVVKEVCLPMHDFKTGKELVRLMADCIGAHASAYSKGILHRDISAGNVLIYVNEHVDKQGKLRKERLGFLTDWELSKGVVEEPAEDAPRQPDRTGTWQFLSVQALLNPNKKIGIEDEMESFFHVLLYYALRYLPSNYADITPFKYDYFDGYTVVGNQYSASMAKLYVVQSGALCLATPYHLQFLERMPEKGRRQPFFHPINHLFARLLDALSAQYVLLDLEQRTKVLADLEEDGAEESAEQEEEEEEEEEEEDGDEDEDEDDEESDDEDEDWWEDENKKADGDHIDDNHDQVNDSSDKNEETEKEGVSEVEEDDRGGDHLGDNSDSEGEEGAAHTESDIPWGAEYSDEFDEGPGSSIRERARFERLAALLKDHRQMQLLYTSVLQSRRWPAVDKVPDRMRKDYDPNEVPDLDAGPSNSGTQSHASVSSHIPPQLPPLPRMPLPQPASSGRRPCLRSSASQPGASAPARTSRKRTTLHNNDPFESSSSKRSATG</sequence>
<feature type="region of interest" description="Disordered" evidence="1">
    <location>
        <begin position="615"/>
        <end position="739"/>
    </location>
</feature>
<feature type="compositionally biased region" description="Basic and acidic residues" evidence="1">
    <location>
        <begin position="773"/>
        <end position="787"/>
    </location>
</feature>
<feature type="compositionally biased region" description="Polar residues" evidence="1">
    <location>
        <begin position="859"/>
        <end position="876"/>
    </location>
</feature>
<dbReference type="Proteomes" id="UP000193067">
    <property type="component" value="Unassembled WGS sequence"/>
</dbReference>
<dbReference type="GO" id="GO:0004672">
    <property type="term" value="F:protein kinase activity"/>
    <property type="evidence" value="ECO:0007669"/>
    <property type="project" value="InterPro"/>
</dbReference>
<dbReference type="Gene3D" id="1.10.510.10">
    <property type="entry name" value="Transferase(Phosphotransferase) domain 1"/>
    <property type="match status" value="1"/>
</dbReference>
<dbReference type="PROSITE" id="PS00109">
    <property type="entry name" value="PROTEIN_KINASE_TYR"/>
    <property type="match status" value="1"/>
</dbReference>
<feature type="compositionally biased region" description="Acidic residues" evidence="1">
    <location>
        <begin position="615"/>
        <end position="657"/>
    </location>
</feature>
<evidence type="ECO:0000256" key="1">
    <source>
        <dbReference type="SAM" id="MobiDB-lite"/>
    </source>
</evidence>
<evidence type="ECO:0000259" key="2">
    <source>
        <dbReference type="Pfam" id="PF17667"/>
    </source>
</evidence>
<reference evidence="3 4" key="1">
    <citation type="journal article" date="2015" name="Biotechnol. Biofuels">
        <title>Enhanced degradation of softwood versus hardwood by the white-rot fungus Pycnoporus coccineus.</title>
        <authorList>
            <person name="Couturier M."/>
            <person name="Navarro D."/>
            <person name="Chevret D."/>
            <person name="Henrissat B."/>
            <person name="Piumi F."/>
            <person name="Ruiz-Duenas F.J."/>
            <person name="Martinez A.T."/>
            <person name="Grigoriev I.V."/>
            <person name="Riley R."/>
            <person name="Lipzen A."/>
            <person name="Berrin J.G."/>
            <person name="Master E.R."/>
            <person name="Rosso M.N."/>
        </authorList>
    </citation>
    <scope>NUCLEOTIDE SEQUENCE [LARGE SCALE GENOMIC DNA]</scope>
    <source>
        <strain evidence="3 4">BRFM310</strain>
    </source>
</reference>
<organism evidence="3 4">
    <name type="scientific">Trametes coccinea (strain BRFM310)</name>
    <name type="common">Pycnoporus coccineus</name>
    <dbReference type="NCBI Taxonomy" id="1353009"/>
    <lineage>
        <taxon>Eukaryota</taxon>
        <taxon>Fungi</taxon>
        <taxon>Dikarya</taxon>
        <taxon>Basidiomycota</taxon>
        <taxon>Agaricomycotina</taxon>
        <taxon>Agaricomycetes</taxon>
        <taxon>Polyporales</taxon>
        <taxon>Polyporaceae</taxon>
        <taxon>Trametes</taxon>
    </lineage>
</organism>
<dbReference type="InterPro" id="IPR008266">
    <property type="entry name" value="Tyr_kinase_AS"/>
</dbReference>
<feature type="region of interest" description="Disordered" evidence="1">
    <location>
        <begin position="764"/>
        <end position="876"/>
    </location>
</feature>
<dbReference type="PANTHER" id="PTHR38248">
    <property type="entry name" value="FUNK1 6"/>
    <property type="match status" value="1"/>
</dbReference>
<protein>
    <recommendedName>
        <fullName evidence="2">Fungal-type protein kinase domain-containing protein</fullName>
    </recommendedName>
</protein>
<dbReference type="EMBL" id="KZ084120">
    <property type="protein sequence ID" value="OSD00231.1"/>
    <property type="molecule type" value="Genomic_DNA"/>
</dbReference>
<dbReference type="STRING" id="1353009.A0A1Y2IIZ7"/>
<feature type="domain" description="Fungal-type protein kinase" evidence="2">
    <location>
        <begin position="130"/>
        <end position="510"/>
    </location>
</feature>
<name>A0A1Y2IIZ7_TRAC3</name>
<dbReference type="InterPro" id="IPR040976">
    <property type="entry name" value="Pkinase_fungal"/>
</dbReference>
<dbReference type="PANTHER" id="PTHR38248:SF2">
    <property type="entry name" value="FUNK1 11"/>
    <property type="match status" value="1"/>
</dbReference>
<accession>A0A1Y2IIZ7</accession>
<keyword evidence="4" id="KW-1185">Reference proteome</keyword>
<evidence type="ECO:0000313" key="4">
    <source>
        <dbReference type="Proteomes" id="UP000193067"/>
    </source>
</evidence>
<feature type="compositionally biased region" description="Basic and acidic residues" evidence="1">
    <location>
        <begin position="658"/>
        <end position="690"/>
    </location>
</feature>
<dbReference type="AlphaFoldDB" id="A0A1Y2IIZ7"/>
<dbReference type="InterPro" id="IPR011009">
    <property type="entry name" value="Kinase-like_dom_sf"/>
</dbReference>
<dbReference type="Pfam" id="PF17667">
    <property type="entry name" value="Pkinase_fungal"/>
    <property type="match status" value="1"/>
</dbReference>
<gene>
    <name evidence="3" type="ORF">PYCCODRAFT_1393850</name>
</gene>
<evidence type="ECO:0000313" key="3">
    <source>
        <dbReference type="EMBL" id="OSD00231.1"/>
    </source>
</evidence>
<feature type="compositionally biased region" description="Pro residues" evidence="1">
    <location>
        <begin position="815"/>
        <end position="827"/>
    </location>
</feature>
<dbReference type="OrthoDB" id="2803809at2759"/>
<feature type="compositionally biased region" description="Polar residues" evidence="1">
    <location>
        <begin position="798"/>
        <end position="813"/>
    </location>
</feature>
<proteinExistence type="predicted"/>
<feature type="region of interest" description="Disordered" evidence="1">
    <location>
        <begin position="113"/>
        <end position="132"/>
    </location>
</feature>
<feature type="compositionally biased region" description="Low complexity" evidence="1">
    <location>
        <begin position="839"/>
        <end position="850"/>
    </location>
</feature>
<dbReference type="SUPFAM" id="SSF56112">
    <property type="entry name" value="Protein kinase-like (PK-like)"/>
    <property type="match status" value="1"/>
</dbReference>